<protein>
    <recommendedName>
        <fullName evidence="4 5">Large ribosomal subunit protein uL24</fullName>
    </recommendedName>
</protein>
<dbReference type="InterPro" id="IPR005824">
    <property type="entry name" value="KOW"/>
</dbReference>
<sequence>MKSHVKKGDEVEVISGGSKGKRGKVLSVNAKKQQVVVEGARTMKKAIRRSEQNPDGGIVDQDGPIHLSNVKKLG</sequence>
<dbReference type="SMART" id="SM00739">
    <property type="entry name" value="KOW"/>
    <property type="match status" value="1"/>
</dbReference>
<keyword evidence="10" id="KW-1185">Reference proteome</keyword>
<dbReference type="InterPro" id="IPR005825">
    <property type="entry name" value="Ribosomal_uL24_CS"/>
</dbReference>
<evidence type="ECO:0000256" key="2">
    <source>
        <dbReference type="ARBA" id="ARBA00022980"/>
    </source>
</evidence>
<dbReference type="NCBIfam" id="TIGR01079">
    <property type="entry name" value="rplX_bact"/>
    <property type="match status" value="1"/>
</dbReference>
<feature type="region of interest" description="Disordered" evidence="7">
    <location>
        <begin position="1"/>
        <end position="24"/>
    </location>
</feature>
<dbReference type="Gene3D" id="2.30.30.30">
    <property type="match status" value="1"/>
</dbReference>
<evidence type="ECO:0000256" key="4">
    <source>
        <dbReference type="ARBA" id="ARBA00035206"/>
    </source>
</evidence>
<dbReference type="PANTHER" id="PTHR12903">
    <property type="entry name" value="MITOCHONDRIAL RIBOSOMAL PROTEIN L24"/>
    <property type="match status" value="1"/>
</dbReference>
<comment type="subunit">
    <text evidence="5">Part of the 50S ribosomal subunit.</text>
</comment>
<accession>A0A840UYB5</accession>
<dbReference type="InterPro" id="IPR057264">
    <property type="entry name" value="Ribosomal_uL24_C"/>
</dbReference>
<comment type="function">
    <text evidence="5">One of two assembly initiator proteins, it binds directly to the 5'-end of the 23S rRNA, where it nucleates assembly of the 50S subunit.</text>
</comment>
<comment type="function">
    <text evidence="5">One of the proteins that surrounds the polypeptide exit tunnel on the outside of the subunit.</text>
</comment>
<evidence type="ECO:0000256" key="7">
    <source>
        <dbReference type="SAM" id="MobiDB-lite"/>
    </source>
</evidence>
<comment type="similarity">
    <text evidence="1 5 6">Belongs to the universal ribosomal protein uL24 family.</text>
</comment>
<keyword evidence="5" id="KW-0694">RNA-binding</keyword>
<dbReference type="Pfam" id="PF17136">
    <property type="entry name" value="ribosomal_L24"/>
    <property type="match status" value="1"/>
</dbReference>
<dbReference type="GO" id="GO:0003735">
    <property type="term" value="F:structural constituent of ribosome"/>
    <property type="evidence" value="ECO:0007669"/>
    <property type="project" value="InterPro"/>
</dbReference>
<organism evidence="9 10">
    <name type="scientific">Haloferula luteola</name>
    <dbReference type="NCBI Taxonomy" id="595692"/>
    <lineage>
        <taxon>Bacteria</taxon>
        <taxon>Pseudomonadati</taxon>
        <taxon>Verrucomicrobiota</taxon>
        <taxon>Verrucomicrobiia</taxon>
        <taxon>Verrucomicrobiales</taxon>
        <taxon>Verrucomicrobiaceae</taxon>
        <taxon>Haloferula</taxon>
    </lineage>
</organism>
<keyword evidence="2 5" id="KW-0689">Ribosomal protein</keyword>
<feature type="compositionally biased region" description="Basic and acidic residues" evidence="7">
    <location>
        <begin position="1"/>
        <end position="10"/>
    </location>
</feature>
<evidence type="ECO:0000256" key="6">
    <source>
        <dbReference type="RuleBase" id="RU003477"/>
    </source>
</evidence>
<dbReference type="RefSeq" id="WP_184017045.1">
    <property type="nucleotide sequence ID" value="NZ_JACHFD010000005.1"/>
</dbReference>
<dbReference type="AlphaFoldDB" id="A0A840UYB5"/>
<evidence type="ECO:0000259" key="8">
    <source>
        <dbReference type="SMART" id="SM00739"/>
    </source>
</evidence>
<keyword evidence="5" id="KW-0699">rRNA-binding</keyword>
<dbReference type="InterPro" id="IPR003256">
    <property type="entry name" value="Ribosomal_uL24"/>
</dbReference>
<dbReference type="GO" id="GO:0019843">
    <property type="term" value="F:rRNA binding"/>
    <property type="evidence" value="ECO:0007669"/>
    <property type="project" value="UniProtKB-UniRule"/>
</dbReference>
<proteinExistence type="inferred from homology"/>
<gene>
    <name evidence="5" type="primary">rplX</name>
    <name evidence="9" type="ORF">HNR46_001371</name>
</gene>
<dbReference type="CDD" id="cd06089">
    <property type="entry name" value="KOW_RPL26"/>
    <property type="match status" value="1"/>
</dbReference>
<dbReference type="GO" id="GO:1990904">
    <property type="term" value="C:ribonucleoprotein complex"/>
    <property type="evidence" value="ECO:0007669"/>
    <property type="project" value="UniProtKB-KW"/>
</dbReference>
<name>A0A840UYB5_9BACT</name>
<keyword evidence="3 5" id="KW-0687">Ribonucleoprotein</keyword>
<dbReference type="GO" id="GO:0005840">
    <property type="term" value="C:ribosome"/>
    <property type="evidence" value="ECO:0007669"/>
    <property type="project" value="UniProtKB-KW"/>
</dbReference>
<dbReference type="InterPro" id="IPR008991">
    <property type="entry name" value="Translation_prot_SH3-like_sf"/>
</dbReference>
<dbReference type="PROSITE" id="PS01108">
    <property type="entry name" value="RIBOSOMAL_L24"/>
    <property type="match status" value="1"/>
</dbReference>
<dbReference type="GO" id="GO:0006412">
    <property type="term" value="P:translation"/>
    <property type="evidence" value="ECO:0007669"/>
    <property type="project" value="UniProtKB-UniRule"/>
</dbReference>
<dbReference type="Pfam" id="PF00467">
    <property type="entry name" value="KOW"/>
    <property type="match status" value="1"/>
</dbReference>
<reference evidence="9 10" key="1">
    <citation type="submission" date="2020-08" db="EMBL/GenBank/DDBJ databases">
        <title>Genomic Encyclopedia of Type Strains, Phase IV (KMG-IV): sequencing the most valuable type-strain genomes for metagenomic binning, comparative biology and taxonomic classification.</title>
        <authorList>
            <person name="Goeker M."/>
        </authorList>
    </citation>
    <scope>NUCLEOTIDE SEQUENCE [LARGE SCALE GENOMIC DNA]</scope>
    <source>
        <strain evidence="9 10">YC6886</strain>
    </source>
</reference>
<evidence type="ECO:0000313" key="9">
    <source>
        <dbReference type="EMBL" id="MBB5351137.1"/>
    </source>
</evidence>
<dbReference type="EMBL" id="JACHFD010000005">
    <property type="protein sequence ID" value="MBB5351137.1"/>
    <property type="molecule type" value="Genomic_DNA"/>
</dbReference>
<feature type="domain" description="KOW" evidence="8">
    <location>
        <begin position="4"/>
        <end position="31"/>
    </location>
</feature>
<dbReference type="HAMAP" id="MF_01326_B">
    <property type="entry name" value="Ribosomal_uL24_B"/>
    <property type="match status" value="1"/>
</dbReference>
<dbReference type="Proteomes" id="UP000557717">
    <property type="component" value="Unassembled WGS sequence"/>
</dbReference>
<evidence type="ECO:0000256" key="1">
    <source>
        <dbReference type="ARBA" id="ARBA00010618"/>
    </source>
</evidence>
<dbReference type="SUPFAM" id="SSF50104">
    <property type="entry name" value="Translation proteins SH3-like domain"/>
    <property type="match status" value="1"/>
</dbReference>
<feature type="region of interest" description="Disordered" evidence="7">
    <location>
        <begin position="48"/>
        <end position="74"/>
    </location>
</feature>
<evidence type="ECO:0000313" key="10">
    <source>
        <dbReference type="Proteomes" id="UP000557717"/>
    </source>
</evidence>
<dbReference type="InterPro" id="IPR014722">
    <property type="entry name" value="Rib_uL2_dom2"/>
</dbReference>
<evidence type="ECO:0000256" key="5">
    <source>
        <dbReference type="HAMAP-Rule" id="MF_01326"/>
    </source>
</evidence>
<dbReference type="InterPro" id="IPR041988">
    <property type="entry name" value="Ribosomal_uL24_KOW"/>
</dbReference>
<comment type="caution">
    <text evidence="9">The sequence shown here is derived from an EMBL/GenBank/DDBJ whole genome shotgun (WGS) entry which is preliminary data.</text>
</comment>
<evidence type="ECO:0000256" key="3">
    <source>
        <dbReference type="ARBA" id="ARBA00023274"/>
    </source>
</evidence>